<dbReference type="AlphaFoldDB" id="A0A7T1AZS0"/>
<proteinExistence type="predicted"/>
<organism evidence="1 2">
    <name type="scientific">Staphylococcus lloydii</name>
    <dbReference type="NCBI Taxonomy" id="2781774"/>
    <lineage>
        <taxon>Bacteria</taxon>
        <taxon>Bacillati</taxon>
        <taxon>Bacillota</taxon>
        <taxon>Bacilli</taxon>
        <taxon>Bacillales</taxon>
        <taxon>Staphylococcaceae</taxon>
        <taxon>Staphylococcus</taxon>
    </lineage>
</organism>
<dbReference type="RefSeq" id="WP_195718814.1">
    <property type="nucleotide sequence ID" value="NZ_CP064056.1"/>
</dbReference>
<protein>
    <recommendedName>
        <fullName evidence="3">Short chain dehydrogenase</fullName>
    </recommendedName>
</protein>
<dbReference type="InterPro" id="IPR036291">
    <property type="entry name" value="NAD(P)-bd_dom_sf"/>
</dbReference>
<evidence type="ECO:0000313" key="1">
    <source>
        <dbReference type="EMBL" id="QPM75063.1"/>
    </source>
</evidence>
<name>A0A7T1AZS0_9STAP</name>
<dbReference type="SUPFAM" id="SSF51735">
    <property type="entry name" value="NAD(P)-binding Rossmann-fold domains"/>
    <property type="match status" value="1"/>
</dbReference>
<dbReference type="KEGG" id="sllo:ISP08_12205"/>
<evidence type="ECO:0008006" key="3">
    <source>
        <dbReference type="Google" id="ProtNLM"/>
    </source>
</evidence>
<evidence type="ECO:0000313" key="2">
    <source>
        <dbReference type="Proteomes" id="UP000594455"/>
    </source>
</evidence>
<dbReference type="EMBL" id="CP064056">
    <property type="protein sequence ID" value="QPM75063.1"/>
    <property type="molecule type" value="Genomic_DNA"/>
</dbReference>
<keyword evidence="2" id="KW-1185">Reference proteome</keyword>
<accession>A0A7T1AZS0</accession>
<gene>
    <name evidence="1" type="ORF">ISP08_12205</name>
</gene>
<sequence length="170" mass="19315">MSIIIVGGSGMLTNTSRWVADNFNEDIYLLSRNKDNYDSLLLAQSNVHFKHYDYLHPETFDFTFNDVTLIISWVHSDGYANHLSFLKDHVSWSENKQRYIHIVATQNHSDRDLLSYLSASNIITSTVRLGYKEDTGGQKRWLYNSEIAHGTTLAISSGKDVQVGIVADNN</sequence>
<reference evidence="1 2" key="1">
    <citation type="submission" date="2020-10" db="EMBL/GenBank/DDBJ databases">
        <title>Closed genome sequences of Staphylococcus lloydii sp. nov. and Staphylococcus durrellii sp. nov. Isolated from Captive Fruit Bats (Pteropus livingstonii).</title>
        <authorList>
            <person name="Fountain K."/>
        </authorList>
    </citation>
    <scope>NUCLEOTIDE SEQUENCE [LARGE SCALE GENOMIC DNA]</scope>
    <source>
        <strain evidence="1 2">23_2_7_LY</strain>
    </source>
</reference>
<dbReference type="Proteomes" id="UP000594455">
    <property type="component" value="Chromosome"/>
</dbReference>